<evidence type="ECO:0000313" key="2">
    <source>
        <dbReference type="Proteomes" id="UP001374579"/>
    </source>
</evidence>
<comment type="caution">
    <text evidence="1">The sequence shown here is derived from an EMBL/GenBank/DDBJ whole genome shotgun (WGS) entry which is preliminary data.</text>
</comment>
<dbReference type="Proteomes" id="UP001374579">
    <property type="component" value="Unassembled WGS sequence"/>
</dbReference>
<name>A0AAN9BKT6_9CAEN</name>
<sequence length="118" mass="13023">MSCVSSASPRLDHVNHPFLLWGTGIAACQVKLAVRACLHTLVMGAMFQLPQARIEFPWSRWLHLAVSDVKCVTVGRINASFPQPDLTLGVDTIQLPKTQPLDSVRQRKQASMLTLCSL</sequence>
<dbReference type="AlphaFoldDB" id="A0AAN9BKT6"/>
<dbReference type="EMBL" id="JBAMIC010000008">
    <property type="protein sequence ID" value="KAK7105100.1"/>
    <property type="molecule type" value="Genomic_DNA"/>
</dbReference>
<gene>
    <name evidence="1" type="ORF">V1264_019708</name>
</gene>
<reference evidence="1 2" key="1">
    <citation type="submission" date="2024-02" db="EMBL/GenBank/DDBJ databases">
        <title>Chromosome-scale genome assembly of the rough periwinkle Littorina saxatilis.</title>
        <authorList>
            <person name="De Jode A."/>
            <person name="Faria R."/>
            <person name="Formenti G."/>
            <person name="Sims Y."/>
            <person name="Smith T.P."/>
            <person name="Tracey A."/>
            <person name="Wood J.M.D."/>
            <person name="Zagrodzka Z.B."/>
            <person name="Johannesson K."/>
            <person name="Butlin R.K."/>
            <person name="Leder E.H."/>
        </authorList>
    </citation>
    <scope>NUCLEOTIDE SEQUENCE [LARGE SCALE GENOMIC DNA]</scope>
    <source>
        <strain evidence="1">Snail1</strain>
        <tissue evidence="1">Muscle</tissue>
    </source>
</reference>
<keyword evidence="2" id="KW-1185">Reference proteome</keyword>
<proteinExistence type="predicted"/>
<evidence type="ECO:0000313" key="1">
    <source>
        <dbReference type="EMBL" id="KAK7105100.1"/>
    </source>
</evidence>
<organism evidence="1 2">
    <name type="scientific">Littorina saxatilis</name>
    <dbReference type="NCBI Taxonomy" id="31220"/>
    <lineage>
        <taxon>Eukaryota</taxon>
        <taxon>Metazoa</taxon>
        <taxon>Spiralia</taxon>
        <taxon>Lophotrochozoa</taxon>
        <taxon>Mollusca</taxon>
        <taxon>Gastropoda</taxon>
        <taxon>Caenogastropoda</taxon>
        <taxon>Littorinimorpha</taxon>
        <taxon>Littorinoidea</taxon>
        <taxon>Littorinidae</taxon>
        <taxon>Littorina</taxon>
    </lineage>
</organism>
<protein>
    <submittedName>
        <fullName evidence="1">Uncharacterized protein</fullName>
    </submittedName>
</protein>
<accession>A0AAN9BKT6</accession>